<dbReference type="Proteomes" id="UP000548685">
    <property type="component" value="Unassembled WGS sequence"/>
</dbReference>
<reference evidence="2 3" key="1">
    <citation type="submission" date="2020-08" db="EMBL/GenBank/DDBJ databases">
        <title>Genomic Encyclopedia of Type Strains, Phase IV (KMG-IV): sequencing the most valuable type-strain genomes for metagenomic binning, comparative biology and taxonomic classification.</title>
        <authorList>
            <person name="Goeker M."/>
        </authorList>
    </citation>
    <scope>NUCLEOTIDE SEQUENCE [LARGE SCALE GENOMIC DNA]</scope>
    <source>
        <strain evidence="2 3">DSM 8510</strain>
    </source>
</reference>
<proteinExistence type="predicted"/>
<protein>
    <recommendedName>
        <fullName evidence="1">DUF6378 domain-containing protein</fullName>
    </recommendedName>
</protein>
<dbReference type="RefSeq" id="WP_183363544.1">
    <property type="nucleotide sequence ID" value="NZ_JACICE010000001.1"/>
</dbReference>
<name>A0ABR6HWG0_9SPHN</name>
<dbReference type="InterPro" id="IPR045958">
    <property type="entry name" value="DUF6378"/>
</dbReference>
<feature type="domain" description="DUF6378" evidence="1">
    <location>
        <begin position="15"/>
        <end position="88"/>
    </location>
</feature>
<keyword evidence="3" id="KW-1185">Reference proteome</keyword>
<evidence type="ECO:0000313" key="3">
    <source>
        <dbReference type="Proteomes" id="UP000548685"/>
    </source>
</evidence>
<dbReference type="Pfam" id="PF19905">
    <property type="entry name" value="DUF6378"/>
    <property type="match status" value="1"/>
</dbReference>
<organism evidence="2 3">
    <name type="scientific">Erythrobacter ramosus</name>
    <dbReference type="NCBI Taxonomy" id="35811"/>
    <lineage>
        <taxon>Bacteria</taxon>
        <taxon>Pseudomonadati</taxon>
        <taxon>Pseudomonadota</taxon>
        <taxon>Alphaproteobacteria</taxon>
        <taxon>Sphingomonadales</taxon>
        <taxon>Erythrobacteraceae</taxon>
        <taxon>Erythrobacter/Porphyrobacter group</taxon>
        <taxon>Erythrobacter</taxon>
    </lineage>
</organism>
<gene>
    <name evidence="2" type="ORF">FHS52_000939</name>
</gene>
<comment type="caution">
    <text evidence="2">The sequence shown here is derived from an EMBL/GenBank/DDBJ whole genome shotgun (WGS) entry which is preliminary data.</text>
</comment>
<evidence type="ECO:0000259" key="1">
    <source>
        <dbReference type="Pfam" id="PF19905"/>
    </source>
</evidence>
<sequence length="108" mass="12094">MTDQHSIPSILDQFDTAYSVVTTDRREVYGDPLDTYRRVAALRAVVDECSDPQIREIIGMVATKLVRLVQTPDHLDSWVDVAGYARTAAMLLDSRHSAGSRAELRDCK</sequence>
<dbReference type="EMBL" id="JACICE010000001">
    <property type="protein sequence ID" value="MBB3774996.1"/>
    <property type="molecule type" value="Genomic_DNA"/>
</dbReference>
<accession>A0ABR6HWG0</accession>
<evidence type="ECO:0000313" key="2">
    <source>
        <dbReference type="EMBL" id="MBB3774996.1"/>
    </source>
</evidence>